<evidence type="ECO:0000259" key="1">
    <source>
        <dbReference type="Pfam" id="PF07791"/>
    </source>
</evidence>
<organism evidence="2 3">
    <name type="scientific">Corallococcus terminator</name>
    <dbReference type="NCBI Taxonomy" id="2316733"/>
    <lineage>
        <taxon>Bacteria</taxon>
        <taxon>Pseudomonadati</taxon>
        <taxon>Myxococcota</taxon>
        <taxon>Myxococcia</taxon>
        <taxon>Myxococcales</taxon>
        <taxon>Cystobacterineae</taxon>
        <taxon>Myxococcaceae</taxon>
        <taxon>Corallococcus</taxon>
    </lineage>
</organism>
<dbReference type="Proteomes" id="UP000268094">
    <property type="component" value="Unassembled WGS sequence"/>
</dbReference>
<dbReference type="RefSeq" id="WP_120544934.1">
    <property type="nucleotide sequence ID" value="NZ_RAVZ01000371.1"/>
</dbReference>
<dbReference type="OrthoDB" id="5509251at2"/>
<evidence type="ECO:0000313" key="3">
    <source>
        <dbReference type="Proteomes" id="UP000268094"/>
    </source>
</evidence>
<sequence>MTRRFFDLNIDVYVQGRWYLAAPTHSSGQEIDDIWQFSGGHPVALHERLRIPIYRPGRPLDFTTAGAGRTPVLSAGAASVFRELAPNDIQLFEVEVEGQSEPYFIFNAARRIRCIDDAACEEVQLYTAEGVQAHRAGECRAVYGLRIDKPKVGDARVFRLWGWSPPIIVDDEIKDALERSGIVGGQFDEV</sequence>
<reference evidence="3" key="1">
    <citation type="submission" date="2018-09" db="EMBL/GenBank/DDBJ databases">
        <authorList>
            <person name="Livingstone P.G."/>
            <person name="Whitworth D.E."/>
        </authorList>
    </citation>
    <scope>NUCLEOTIDE SEQUENCE [LARGE SCALE GENOMIC DNA]</scope>
    <source>
        <strain evidence="3">CA054A</strain>
    </source>
</reference>
<proteinExistence type="predicted"/>
<dbReference type="AlphaFoldDB" id="A0A3A8I9M0"/>
<comment type="caution">
    <text evidence="2">The sequence shown here is derived from an EMBL/GenBank/DDBJ whole genome shotgun (WGS) entry which is preliminary data.</text>
</comment>
<evidence type="ECO:0000313" key="2">
    <source>
        <dbReference type="EMBL" id="RKG74403.1"/>
    </source>
</evidence>
<gene>
    <name evidence="2" type="ORF">D7V88_34960</name>
</gene>
<dbReference type="Pfam" id="PF07791">
    <property type="entry name" value="Imm11"/>
    <property type="match status" value="1"/>
</dbReference>
<dbReference type="EMBL" id="RAVZ01000371">
    <property type="protein sequence ID" value="RKG74403.1"/>
    <property type="molecule type" value="Genomic_DNA"/>
</dbReference>
<keyword evidence="3" id="KW-1185">Reference proteome</keyword>
<accession>A0A3A8I9M0</accession>
<protein>
    <recommendedName>
        <fullName evidence="1">Immunity MXAN-0049 protein domain-containing protein</fullName>
    </recommendedName>
</protein>
<feature type="domain" description="Immunity MXAN-0049 protein" evidence="1">
    <location>
        <begin position="58"/>
        <end position="190"/>
    </location>
</feature>
<dbReference type="InterPro" id="IPR012433">
    <property type="entry name" value="Imm11"/>
</dbReference>
<name>A0A3A8I9M0_9BACT</name>